<organism evidence="1 2">
    <name type="scientific">Halteria grandinella</name>
    <dbReference type="NCBI Taxonomy" id="5974"/>
    <lineage>
        <taxon>Eukaryota</taxon>
        <taxon>Sar</taxon>
        <taxon>Alveolata</taxon>
        <taxon>Ciliophora</taxon>
        <taxon>Intramacronucleata</taxon>
        <taxon>Spirotrichea</taxon>
        <taxon>Stichotrichia</taxon>
        <taxon>Sporadotrichida</taxon>
        <taxon>Halteriidae</taxon>
        <taxon>Halteria</taxon>
    </lineage>
</organism>
<protein>
    <submittedName>
        <fullName evidence="1">Uncharacterized protein</fullName>
    </submittedName>
</protein>
<dbReference type="Proteomes" id="UP000785679">
    <property type="component" value="Unassembled WGS sequence"/>
</dbReference>
<gene>
    <name evidence="1" type="ORF">FGO68_gene3941</name>
</gene>
<proteinExistence type="predicted"/>
<evidence type="ECO:0000313" key="1">
    <source>
        <dbReference type="EMBL" id="TNV74401.1"/>
    </source>
</evidence>
<evidence type="ECO:0000313" key="2">
    <source>
        <dbReference type="Proteomes" id="UP000785679"/>
    </source>
</evidence>
<dbReference type="AlphaFoldDB" id="A0A8J8NFZ9"/>
<reference evidence="1" key="1">
    <citation type="submission" date="2019-06" db="EMBL/GenBank/DDBJ databases">
        <authorList>
            <person name="Zheng W."/>
        </authorList>
    </citation>
    <scope>NUCLEOTIDE SEQUENCE</scope>
    <source>
        <strain evidence="1">QDHG01</strain>
    </source>
</reference>
<dbReference type="EMBL" id="RRYP01017047">
    <property type="protein sequence ID" value="TNV74401.1"/>
    <property type="molecule type" value="Genomic_DNA"/>
</dbReference>
<keyword evidence="2" id="KW-1185">Reference proteome</keyword>
<comment type="caution">
    <text evidence="1">The sequence shown here is derived from an EMBL/GenBank/DDBJ whole genome shotgun (WGS) entry which is preliminary data.</text>
</comment>
<accession>A0A8J8NFZ9</accession>
<name>A0A8J8NFZ9_HALGN</name>
<sequence>MMQIKSQNQMKRFKIKHFNSQEIIYSQSEENENLKKQFLNLSNEGISSAQYGSTISKYNKIIQLLTELSINYETILPELSIIIYNQKMNNKLLNQKRTKMKLYCFNNLSLKNW</sequence>
<dbReference type="OrthoDB" id="297494at2759"/>